<accession>A0A1Y2F4L6</accession>
<dbReference type="Proteomes" id="UP000193467">
    <property type="component" value="Unassembled WGS sequence"/>
</dbReference>
<protein>
    <submittedName>
        <fullName evidence="3">PLC-like phosphodiesterase</fullName>
    </submittedName>
</protein>
<dbReference type="Gene3D" id="3.20.20.190">
    <property type="entry name" value="Phosphatidylinositol (PI) phosphodiesterase"/>
    <property type="match status" value="1"/>
</dbReference>
<evidence type="ECO:0000313" key="3">
    <source>
        <dbReference type="EMBL" id="ORY78424.1"/>
    </source>
</evidence>
<comment type="caution">
    <text evidence="3">The sequence shown here is derived from an EMBL/GenBank/DDBJ whole genome shotgun (WGS) entry which is preliminary data.</text>
</comment>
<feature type="signal peptide" evidence="1">
    <location>
        <begin position="1"/>
        <end position="20"/>
    </location>
</feature>
<dbReference type="PANTHER" id="PTHR46211:SF14">
    <property type="entry name" value="GLYCEROPHOSPHODIESTER PHOSPHODIESTERASE"/>
    <property type="match status" value="1"/>
</dbReference>
<gene>
    <name evidence="3" type="ORF">BCR35DRAFT_325413</name>
</gene>
<keyword evidence="4" id="KW-1185">Reference proteome</keyword>
<dbReference type="InterPro" id="IPR017946">
    <property type="entry name" value="PLC-like_Pdiesterase_TIM-brl"/>
</dbReference>
<feature type="chain" id="PRO_5013299558" evidence="1">
    <location>
        <begin position="21"/>
        <end position="395"/>
    </location>
</feature>
<dbReference type="InParanoid" id="A0A1Y2F4L6"/>
<proteinExistence type="predicted"/>
<dbReference type="STRING" id="106004.A0A1Y2F4L6"/>
<dbReference type="EMBL" id="MCGR01000029">
    <property type="protein sequence ID" value="ORY78424.1"/>
    <property type="molecule type" value="Genomic_DNA"/>
</dbReference>
<dbReference type="PROSITE" id="PS51704">
    <property type="entry name" value="GP_PDE"/>
    <property type="match status" value="1"/>
</dbReference>
<dbReference type="InterPro" id="IPR030395">
    <property type="entry name" value="GP_PDE_dom"/>
</dbReference>
<evidence type="ECO:0000313" key="4">
    <source>
        <dbReference type="Proteomes" id="UP000193467"/>
    </source>
</evidence>
<feature type="domain" description="GP-PDE" evidence="2">
    <location>
        <begin position="40"/>
        <end position="363"/>
    </location>
</feature>
<dbReference type="GO" id="GO:0008081">
    <property type="term" value="F:phosphoric diester hydrolase activity"/>
    <property type="evidence" value="ECO:0007669"/>
    <property type="project" value="InterPro"/>
</dbReference>
<evidence type="ECO:0000259" key="2">
    <source>
        <dbReference type="PROSITE" id="PS51704"/>
    </source>
</evidence>
<dbReference type="SUPFAM" id="SSF51695">
    <property type="entry name" value="PLC-like phosphodiesterases"/>
    <property type="match status" value="1"/>
</dbReference>
<dbReference type="GO" id="GO:0006629">
    <property type="term" value="P:lipid metabolic process"/>
    <property type="evidence" value="ECO:0007669"/>
    <property type="project" value="InterPro"/>
</dbReference>
<sequence>MYFPLAAVGSLLVASNSVLAAPVAEASSGLQKRWEYSKYFNLEGHRGARGQMVEATLPAFAESLKSGVTTLELDVSLTASDKLLVWHDEKVDPTKCIDTTPVSPDDEQFPYVGKNLANLTVEQIQTLDCGSLRLDGFPLALTRPNTTLSTLEQLFDFVDCATDEPVLFNIESKINGDHHNETRSPEDFVAAFKAILEPRGEGFIDRITHQSFDWRAIIESKKVMPSLRTSALCDDTTIWAYPEGETTGNLTVHGNGPSNWLAGIDIDSFPGSTPQERVAQAAASINADILSPVATSYASNVTDVNMPGFIPFTTKAMVDEAKKLGMKVEPWTPNRLNLIEYLVKDCGVTGIITDYPRVAHDWLVAEGYNVPKLPGKKEIKRIDRCLEKHLVLTKH</sequence>
<reference evidence="3 4" key="1">
    <citation type="submission" date="2016-07" db="EMBL/GenBank/DDBJ databases">
        <title>Pervasive Adenine N6-methylation of Active Genes in Fungi.</title>
        <authorList>
            <consortium name="DOE Joint Genome Institute"/>
            <person name="Mondo S.J."/>
            <person name="Dannebaum R.O."/>
            <person name="Kuo R.C."/>
            <person name="Labutti K."/>
            <person name="Haridas S."/>
            <person name="Kuo A."/>
            <person name="Salamov A."/>
            <person name="Ahrendt S.R."/>
            <person name="Lipzen A."/>
            <person name="Sullivan W."/>
            <person name="Andreopoulos W.B."/>
            <person name="Clum A."/>
            <person name="Lindquist E."/>
            <person name="Daum C."/>
            <person name="Ramamoorthy G.K."/>
            <person name="Gryganskyi A."/>
            <person name="Culley D."/>
            <person name="Magnuson J.K."/>
            <person name="James T.Y."/>
            <person name="O'Malley M.A."/>
            <person name="Stajich J.E."/>
            <person name="Spatafora J.W."/>
            <person name="Visel A."/>
            <person name="Grigoriev I.V."/>
        </authorList>
    </citation>
    <scope>NUCLEOTIDE SEQUENCE [LARGE SCALE GENOMIC DNA]</scope>
    <source>
        <strain evidence="3 4">62-1032</strain>
    </source>
</reference>
<organism evidence="3 4">
    <name type="scientific">Leucosporidium creatinivorum</name>
    <dbReference type="NCBI Taxonomy" id="106004"/>
    <lineage>
        <taxon>Eukaryota</taxon>
        <taxon>Fungi</taxon>
        <taxon>Dikarya</taxon>
        <taxon>Basidiomycota</taxon>
        <taxon>Pucciniomycotina</taxon>
        <taxon>Microbotryomycetes</taxon>
        <taxon>Leucosporidiales</taxon>
        <taxon>Leucosporidium</taxon>
    </lineage>
</organism>
<dbReference type="Pfam" id="PF03009">
    <property type="entry name" value="GDPD"/>
    <property type="match status" value="1"/>
</dbReference>
<keyword evidence="1" id="KW-0732">Signal</keyword>
<dbReference type="PANTHER" id="PTHR46211">
    <property type="entry name" value="GLYCEROPHOSPHORYL DIESTER PHOSPHODIESTERASE"/>
    <property type="match status" value="1"/>
</dbReference>
<dbReference type="OrthoDB" id="1058301at2759"/>
<evidence type="ECO:0000256" key="1">
    <source>
        <dbReference type="SAM" id="SignalP"/>
    </source>
</evidence>
<name>A0A1Y2F4L6_9BASI</name>
<dbReference type="AlphaFoldDB" id="A0A1Y2F4L6"/>